<dbReference type="InterPro" id="IPR000600">
    <property type="entry name" value="ROK"/>
</dbReference>
<protein>
    <submittedName>
        <fullName evidence="2">ROK family protein</fullName>
    </submittedName>
</protein>
<dbReference type="PANTHER" id="PTHR18964:SF169">
    <property type="entry name" value="N-ACETYLMANNOSAMINE KINASE"/>
    <property type="match status" value="1"/>
</dbReference>
<keyword evidence="3" id="KW-1185">Reference proteome</keyword>
<organism evidence="2 3">
    <name type="scientific">Georgenia deserti</name>
    <dbReference type="NCBI Taxonomy" id="2093781"/>
    <lineage>
        <taxon>Bacteria</taxon>
        <taxon>Bacillati</taxon>
        <taxon>Actinomycetota</taxon>
        <taxon>Actinomycetes</taxon>
        <taxon>Micrococcales</taxon>
        <taxon>Bogoriellaceae</taxon>
        <taxon>Georgenia</taxon>
    </lineage>
</organism>
<name>A0ABW4L7W0_9MICO</name>
<dbReference type="Pfam" id="PF00480">
    <property type="entry name" value="ROK"/>
    <property type="match status" value="1"/>
</dbReference>
<evidence type="ECO:0000256" key="1">
    <source>
        <dbReference type="ARBA" id="ARBA00006479"/>
    </source>
</evidence>
<comment type="caution">
    <text evidence="2">The sequence shown here is derived from an EMBL/GenBank/DDBJ whole genome shotgun (WGS) entry which is preliminary data.</text>
</comment>
<dbReference type="CDD" id="cd23763">
    <property type="entry name" value="ASKHA_ATPase_ROK"/>
    <property type="match status" value="1"/>
</dbReference>
<gene>
    <name evidence="2" type="ORF">ACFSE6_13945</name>
</gene>
<dbReference type="SUPFAM" id="SSF53067">
    <property type="entry name" value="Actin-like ATPase domain"/>
    <property type="match status" value="1"/>
</dbReference>
<evidence type="ECO:0000313" key="2">
    <source>
        <dbReference type="EMBL" id="MFD1718944.1"/>
    </source>
</evidence>
<dbReference type="PANTHER" id="PTHR18964">
    <property type="entry name" value="ROK (REPRESSOR, ORF, KINASE) FAMILY"/>
    <property type="match status" value="1"/>
</dbReference>
<dbReference type="EMBL" id="JBHUEE010000007">
    <property type="protein sequence ID" value="MFD1718944.1"/>
    <property type="molecule type" value="Genomic_DNA"/>
</dbReference>
<dbReference type="Gene3D" id="3.30.420.40">
    <property type="match status" value="2"/>
</dbReference>
<proteinExistence type="inferred from homology"/>
<dbReference type="RefSeq" id="WP_388008239.1">
    <property type="nucleotide sequence ID" value="NZ_JBHUEE010000007.1"/>
</dbReference>
<dbReference type="Proteomes" id="UP001597277">
    <property type="component" value="Unassembled WGS sequence"/>
</dbReference>
<dbReference type="InterPro" id="IPR043129">
    <property type="entry name" value="ATPase_NBD"/>
</dbReference>
<sequence>MRSHTRDDRRTDPALDDRAPATASWVAVDIGGTHVTSATVRPDLEITDERRLPLDAEAPADELLDAMADAIRVHGALTAPVAMAIPGPFDYRRGIGDFTGVAKFGALYGVDVRAGLAQRCGREPGFVHFINDADAFGLGEWAAGAGQRSGRCIAITLGTGIGSAFVDRGHCVSTGDAVPRDGDIHTVRIDGVPLEERVSRRALRAAYLDRTGHTADVAEIAERARSGEPEALGVLEAGMRVLARAFAPWCEAFGAERLVVGGSMVASADLLFPPFRAALAALLADPPTVAPRLLKGEQAALLGAVLGADPAAADRLAGRAPA</sequence>
<evidence type="ECO:0000313" key="3">
    <source>
        <dbReference type="Proteomes" id="UP001597277"/>
    </source>
</evidence>
<comment type="similarity">
    <text evidence="1">Belongs to the ROK (NagC/XylR) family.</text>
</comment>
<reference evidence="3" key="1">
    <citation type="journal article" date="2019" name="Int. J. Syst. Evol. Microbiol.">
        <title>The Global Catalogue of Microorganisms (GCM) 10K type strain sequencing project: providing services to taxonomists for standard genome sequencing and annotation.</title>
        <authorList>
            <consortium name="The Broad Institute Genomics Platform"/>
            <consortium name="The Broad Institute Genome Sequencing Center for Infectious Disease"/>
            <person name="Wu L."/>
            <person name="Ma J."/>
        </authorList>
    </citation>
    <scope>NUCLEOTIDE SEQUENCE [LARGE SCALE GENOMIC DNA]</scope>
    <source>
        <strain evidence="3">JCM 17130</strain>
    </source>
</reference>
<accession>A0ABW4L7W0</accession>